<keyword evidence="3" id="KW-0949">S-adenosyl-L-methionine</keyword>
<dbReference type="AlphaFoldDB" id="A0A9W9D447"/>
<keyword evidence="1" id="KW-0489">Methyltransferase</keyword>
<reference evidence="4" key="1">
    <citation type="submission" date="2022-10" db="EMBL/GenBank/DDBJ databases">
        <title>Tapping the CABI collections for fungal endophytes: first genome assemblies for Collariella, Neodidymelliopsis, Ascochyta clinopodiicola, Didymella pomorum, Didymosphaeria variabile, Neocosmospora piperis and Neocucurbitaria cava.</title>
        <authorList>
            <person name="Hill R."/>
        </authorList>
    </citation>
    <scope>NUCLEOTIDE SEQUENCE</scope>
    <source>
        <strain evidence="4">IMI 355091</strain>
    </source>
</reference>
<dbReference type="EMBL" id="JAPEVA010000091">
    <property type="protein sequence ID" value="KAJ4400338.1"/>
    <property type="molecule type" value="Genomic_DNA"/>
</dbReference>
<keyword evidence="5" id="KW-1185">Reference proteome</keyword>
<name>A0A9W9D447_9PLEO</name>
<dbReference type="GO" id="GO:0032259">
    <property type="term" value="P:methylation"/>
    <property type="evidence" value="ECO:0007669"/>
    <property type="project" value="UniProtKB-KW"/>
</dbReference>
<dbReference type="InterPro" id="IPR008854">
    <property type="entry name" value="TPMT"/>
</dbReference>
<dbReference type="Proteomes" id="UP001140510">
    <property type="component" value="Unassembled WGS sequence"/>
</dbReference>
<sequence length="273" mass="30028">MTTEARSKQNRTQLIAHFDDFRFETLDAADIARGRDRQSAGWSSLWDLDKSDLWDRGRPSDALVTFLLTHPLGVELGGIAGTRLLKAFVPGCGRGHDVAMLALNGFEAWGLEVSQKAVNSANANIKAQLAKPTDKNFGKGERRSKPAAAEVLLGDFFEQDWESQVGTDSEGFDIIYDYTRMSQLLSPTGVLICLEFPMWKPLTAPGPPYGLNGVYWNILAEGGTGVVDDAGSLSKADGDVGAFERVAYWKPPISFEQGRGEDMISVWKLRKLR</sequence>
<evidence type="ECO:0000256" key="3">
    <source>
        <dbReference type="ARBA" id="ARBA00022691"/>
    </source>
</evidence>
<dbReference type="OrthoDB" id="276151at2759"/>
<evidence type="ECO:0000256" key="2">
    <source>
        <dbReference type="ARBA" id="ARBA00022679"/>
    </source>
</evidence>
<evidence type="ECO:0000313" key="5">
    <source>
        <dbReference type="Proteomes" id="UP001140510"/>
    </source>
</evidence>
<organism evidence="4 5">
    <name type="scientific">Didymella pomorum</name>
    <dbReference type="NCBI Taxonomy" id="749634"/>
    <lineage>
        <taxon>Eukaryota</taxon>
        <taxon>Fungi</taxon>
        <taxon>Dikarya</taxon>
        <taxon>Ascomycota</taxon>
        <taxon>Pezizomycotina</taxon>
        <taxon>Dothideomycetes</taxon>
        <taxon>Pleosporomycetidae</taxon>
        <taxon>Pleosporales</taxon>
        <taxon>Pleosporineae</taxon>
        <taxon>Didymellaceae</taxon>
        <taxon>Didymella</taxon>
    </lineage>
</organism>
<evidence type="ECO:0000313" key="4">
    <source>
        <dbReference type="EMBL" id="KAJ4400338.1"/>
    </source>
</evidence>
<dbReference type="Gene3D" id="3.40.50.150">
    <property type="entry name" value="Vaccinia Virus protein VP39"/>
    <property type="match status" value="1"/>
</dbReference>
<proteinExistence type="predicted"/>
<accession>A0A9W9D447</accession>
<comment type="caution">
    <text evidence="4">The sequence shown here is derived from an EMBL/GenBank/DDBJ whole genome shotgun (WGS) entry which is preliminary data.</text>
</comment>
<keyword evidence="2" id="KW-0808">Transferase</keyword>
<gene>
    <name evidence="4" type="ORF">N0V91_008797</name>
</gene>
<dbReference type="SUPFAM" id="SSF53335">
    <property type="entry name" value="S-adenosyl-L-methionine-dependent methyltransferases"/>
    <property type="match status" value="1"/>
</dbReference>
<dbReference type="Pfam" id="PF05724">
    <property type="entry name" value="TPMT"/>
    <property type="match status" value="1"/>
</dbReference>
<dbReference type="GO" id="GO:0008119">
    <property type="term" value="F:thiopurine S-methyltransferase activity"/>
    <property type="evidence" value="ECO:0007669"/>
    <property type="project" value="TreeGrafter"/>
</dbReference>
<dbReference type="PANTHER" id="PTHR10259:SF11">
    <property type="entry name" value="THIOPURINE S-METHYLTRANSFERASE"/>
    <property type="match status" value="1"/>
</dbReference>
<evidence type="ECO:0000256" key="1">
    <source>
        <dbReference type="ARBA" id="ARBA00022603"/>
    </source>
</evidence>
<dbReference type="PANTHER" id="PTHR10259">
    <property type="entry name" value="THIOPURINE S-METHYLTRANSFERASE"/>
    <property type="match status" value="1"/>
</dbReference>
<protein>
    <submittedName>
        <fullName evidence="4">Uncharacterized protein</fullName>
    </submittedName>
</protein>
<dbReference type="InterPro" id="IPR029063">
    <property type="entry name" value="SAM-dependent_MTases_sf"/>
</dbReference>